<keyword evidence="1" id="KW-0175">Coiled coil</keyword>
<evidence type="ECO:0000259" key="2">
    <source>
        <dbReference type="Pfam" id="PF20049"/>
    </source>
</evidence>
<organism evidence="3 4">
    <name type="scientific">Elysia chlorotica</name>
    <name type="common">Eastern emerald elysia</name>
    <name type="synonym">Sea slug</name>
    <dbReference type="NCBI Taxonomy" id="188477"/>
    <lineage>
        <taxon>Eukaryota</taxon>
        <taxon>Metazoa</taxon>
        <taxon>Spiralia</taxon>
        <taxon>Lophotrochozoa</taxon>
        <taxon>Mollusca</taxon>
        <taxon>Gastropoda</taxon>
        <taxon>Heterobranchia</taxon>
        <taxon>Euthyneura</taxon>
        <taxon>Panpulmonata</taxon>
        <taxon>Sacoglossa</taxon>
        <taxon>Placobranchoidea</taxon>
        <taxon>Plakobranchidae</taxon>
        <taxon>Elysia</taxon>
    </lineage>
</organism>
<name>A0A433U4H3_ELYCH</name>
<dbReference type="InterPro" id="IPR045609">
    <property type="entry name" value="DUF6451"/>
</dbReference>
<dbReference type="AlphaFoldDB" id="A0A433U4H3"/>
<reference evidence="3 4" key="1">
    <citation type="submission" date="2019-01" db="EMBL/GenBank/DDBJ databases">
        <title>A draft genome assembly of the solar-powered sea slug Elysia chlorotica.</title>
        <authorList>
            <person name="Cai H."/>
            <person name="Li Q."/>
            <person name="Fang X."/>
            <person name="Li J."/>
            <person name="Curtis N.E."/>
            <person name="Altenburger A."/>
            <person name="Shibata T."/>
            <person name="Feng M."/>
            <person name="Maeda T."/>
            <person name="Schwartz J.A."/>
            <person name="Shigenobu S."/>
            <person name="Lundholm N."/>
            <person name="Nishiyama T."/>
            <person name="Yang H."/>
            <person name="Hasebe M."/>
            <person name="Li S."/>
            <person name="Pierce S.K."/>
            <person name="Wang J."/>
        </authorList>
    </citation>
    <scope>NUCLEOTIDE SEQUENCE [LARGE SCALE GENOMIC DNA]</scope>
    <source>
        <strain evidence="3">EC2010</strain>
        <tissue evidence="3">Whole organism of an adult</tissue>
    </source>
</reference>
<evidence type="ECO:0000313" key="3">
    <source>
        <dbReference type="EMBL" id="RUS88701.1"/>
    </source>
</evidence>
<accession>A0A433U4H3</accession>
<dbReference type="EMBL" id="RQTK01000075">
    <property type="protein sequence ID" value="RUS88701.1"/>
    <property type="molecule type" value="Genomic_DNA"/>
</dbReference>
<gene>
    <name evidence="3" type="ORF">EGW08_003516</name>
</gene>
<dbReference type="Proteomes" id="UP000271974">
    <property type="component" value="Unassembled WGS sequence"/>
</dbReference>
<evidence type="ECO:0000256" key="1">
    <source>
        <dbReference type="SAM" id="Coils"/>
    </source>
</evidence>
<dbReference type="PANTHER" id="PTHR47027:SF25">
    <property type="entry name" value="REVERSE TRANSCRIPTASE DOMAIN-CONTAINING PROTEIN"/>
    <property type="match status" value="1"/>
</dbReference>
<evidence type="ECO:0000313" key="4">
    <source>
        <dbReference type="Proteomes" id="UP000271974"/>
    </source>
</evidence>
<keyword evidence="4" id="KW-1185">Reference proteome</keyword>
<dbReference type="STRING" id="188477.A0A433U4H3"/>
<dbReference type="PANTHER" id="PTHR47027">
    <property type="entry name" value="REVERSE TRANSCRIPTASE DOMAIN-CONTAINING PROTEIN"/>
    <property type="match status" value="1"/>
</dbReference>
<protein>
    <recommendedName>
        <fullName evidence="2">DUF6451 domain-containing protein</fullName>
    </recommendedName>
</protein>
<comment type="caution">
    <text evidence="3">The sequence shown here is derived from an EMBL/GenBank/DDBJ whole genome shotgun (WGS) entry which is preliminary data.</text>
</comment>
<dbReference type="Pfam" id="PF20049">
    <property type="entry name" value="DUF6451"/>
    <property type="match status" value="1"/>
</dbReference>
<sequence length="457" mass="53737">MQTARAQTTQNQIDHITIDRKWRRSLQDVRAKRGADAASDHQLVIAVLKLKLKAYRDQADRPAHRFNVQHLKNKAKAEEYKVELKNRFEALSELDDETVENHWQEIKKTWNTACQQVLGKRTRELKEWISPDSWNLIKERKEAKQKINHTQDQARKEELQGQYRELNQKVKRSTKQDKKNFIHELTEEAETAAGKGDMKRLYNITRTLSGKNRSTPCPVKDKDGKAITCEAKQKERWAEHFKEILNRPPPPEPPEVPDAEGKNIKEVDKFTYLGSVVDKHGGIEEDIKSRTNKARFAFNSLRPIWNSSALSIRNKLRIFNTNVKSVLLYGSETWRTTKTNTTKLQTFINRCLKYILKVRWPQTISNEELWRRSEQTPIDIQIKKRKWVWIGHTLRKPSTDITRQSLEWNPQGKRKVGRPKQTWRRSMEAEIRSAGKTWTELKRDAQNRVRWRGVALA</sequence>
<feature type="domain" description="DUF6451" evidence="2">
    <location>
        <begin position="297"/>
        <end position="329"/>
    </location>
</feature>
<proteinExistence type="predicted"/>
<feature type="coiled-coil region" evidence="1">
    <location>
        <begin position="140"/>
        <end position="176"/>
    </location>
</feature>
<dbReference type="OrthoDB" id="6242193at2759"/>